<feature type="domain" description="Mce/MlaD" evidence="1">
    <location>
        <begin position="39"/>
        <end position="112"/>
    </location>
</feature>
<evidence type="ECO:0000259" key="1">
    <source>
        <dbReference type="Pfam" id="PF02470"/>
    </source>
</evidence>
<dbReference type="OrthoDB" id="5241191at2"/>
<proteinExistence type="predicted"/>
<feature type="domain" description="Mammalian cell entry C-terminal" evidence="2">
    <location>
        <begin position="116"/>
        <end position="302"/>
    </location>
</feature>
<dbReference type="AlphaFoldDB" id="A0A1I1A2A0"/>
<gene>
    <name evidence="3" type="ORF">SAMN05216266_1086</name>
</gene>
<evidence type="ECO:0000313" key="4">
    <source>
        <dbReference type="Proteomes" id="UP000243799"/>
    </source>
</evidence>
<dbReference type="PRINTS" id="PR01782">
    <property type="entry name" value="MCEVIRFACTOR"/>
</dbReference>
<dbReference type="InterPro" id="IPR003399">
    <property type="entry name" value="Mce/MlaD"/>
</dbReference>
<dbReference type="Proteomes" id="UP000243799">
    <property type="component" value="Unassembled WGS sequence"/>
</dbReference>
<dbReference type="RefSeq" id="WP_091673754.1">
    <property type="nucleotide sequence ID" value="NZ_FOKG01000008.1"/>
</dbReference>
<name>A0A1I1A2A0_9PSEU</name>
<dbReference type="PANTHER" id="PTHR33371">
    <property type="entry name" value="INTERMEMBRANE PHOSPHOLIPID TRANSPORT SYSTEM BINDING PROTEIN MLAD-RELATED"/>
    <property type="match status" value="1"/>
</dbReference>
<dbReference type="NCBIfam" id="TIGR00996">
    <property type="entry name" value="Mtu_fam_mce"/>
    <property type="match status" value="1"/>
</dbReference>
<organism evidence="3 4">
    <name type="scientific">Amycolatopsis marina</name>
    <dbReference type="NCBI Taxonomy" id="490629"/>
    <lineage>
        <taxon>Bacteria</taxon>
        <taxon>Bacillati</taxon>
        <taxon>Actinomycetota</taxon>
        <taxon>Actinomycetes</taxon>
        <taxon>Pseudonocardiales</taxon>
        <taxon>Pseudonocardiaceae</taxon>
        <taxon>Amycolatopsis</taxon>
    </lineage>
</organism>
<dbReference type="Pfam" id="PF11887">
    <property type="entry name" value="Mce4_CUP1"/>
    <property type="match status" value="1"/>
</dbReference>
<dbReference type="PANTHER" id="PTHR33371:SF18">
    <property type="entry name" value="MCE-FAMILY PROTEIN MCE3C"/>
    <property type="match status" value="1"/>
</dbReference>
<dbReference type="STRING" id="490629.SAMN05216266_1086"/>
<dbReference type="InterPro" id="IPR005693">
    <property type="entry name" value="Mce"/>
</dbReference>
<dbReference type="EMBL" id="FOKG01000008">
    <property type="protein sequence ID" value="SFB30700.1"/>
    <property type="molecule type" value="Genomic_DNA"/>
</dbReference>
<protein>
    <submittedName>
        <fullName evidence="3">Phospholipid/cholesterol/gamma-HCH transport system substrate-binding protein</fullName>
    </submittedName>
</protein>
<evidence type="ECO:0000259" key="2">
    <source>
        <dbReference type="Pfam" id="PF11887"/>
    </source>
</evidence>
<sequence length="328" mass="35267">MKSFQKRNPVPIAVVGIVLMVLGLVAAMNSDDLPIIGGGTTYTAEFSEAAGLKADDSVRVAGVKVGAVDTVELAGDRVLVTFKVKDAWLGDRTNASIKIQTLLGQKFLALDPVGKESLDPGTPIPLERTTAPYDVLEAFRGLSTTVDEIDTQQLAESFEAIAGTFANTPDDVRGTLSGLSELSETISKRDQQLATLLANTRQVSQTLVDRDAEVTRLLEDGNKLLEEVALRKQAITALLDGSRTLATELQGLVDDNNEQIGPVLGQLDQLTSMLQRNQDALGEGIKKFAPFIRVFTNTIGNGRWFDNYICGLLLPSVGPLNEEGCNPR</sequence>
<keyword evidence="4" id="KW-1185">Reference proteome</keyword>
<dbReference type="GO" id="GO:0005576">
    <property type="term" value="C:extracellular region"/>
    <property type="evidence" value="ECO:0007669"/>
    <property type="project" value="TreeGrafter"/>
</dbReference>
<accession>A0A1I1A2A0</accession>
<dbReference type="Pfam" id="PF02470">
    <property type="entry name" value="MlaD"/>
    <property type="match status" value="1"/>
</dbReference>
<evidence type="ECO:0000313" key="3">
    <source>
        <dbReference type="EMBL" id="SFB30700.1"/>
    </source>
</evidence>
<dbReference type="InterPro" id="IPR052336">
    <property type="entry name" value="MlaD_Phospholipid_Transporter"/>
</dbReference>
<dbReference type="InterPro" id="IPR024516">
    <property type="entry name" value="Mce_C"/>
</dbReference>
<reference evidence="4" key="1">
    <citation type="submission" date="2016-10" db="EMBL/GenBank/DDBJ databases">
        <authorList>
            <person name="Varghese N."/>
            <person name="Submissions S."/>
        </authorList>
    </citation>
    <scope>NUCLEOTIDE SEQUENCE [LARGE SCALE GENOMIC DNA]</scope>
    <source>
        <strain evidence="4">CGMCC 4.3568</strain>
    </source>
</reference>